<evidence type="ECO:0000256" key="2">
    <source>
        <dbReference type="ARBA" id="ARBA00006683"/>
    </source>
</evidence>
<accession>A0A7W5C2H3</accession>
<evidence type="ECO:0000256" key="3">
    <source>
        <dbReference type="ARBA" id="ARBA00022475"/>
    </source>
</evidence>
<comment type="similarity">
    <text evidence="2">Belongs to the CpsC/CapA family.</text>
</comment>
<dbReference type="GO" id="GO:0004713">
    <property type="term" value="F:protein tyrosine kinase activity"/>
    <property type="evidence" value="ECO:0007669"/>
    <property type="project" value="TreeGrafter"/>
</dbReference>
<evidence type="ECO:0000313" key="10">
    <source>
        <dbReference type="Proteomes" id="UP000518605"/>
    </source>
</evidence>
<keyword evidence="5 7" id="KW-1133">Transmembrane helix</keyword>
<sequence>MYVSQLDDSQSVRVEKEKTKEINIKALYAVIRKRIWLIALITIAVTFLAGLYNNRPEPLMYASNSRMIVAASSDMIGTVRVLFREPLVLNEIIEQLGINRSVAQLRGQIRIDSVDGSLVTVVSVVDSDPKLAAEIANTGVEIYKRVASETLGVTSIRLLTQAEENPIPINEQSNTVVLIGFMFGLILSIGLVFLLDSLDDSIKSEREIEELLGLTMLGQVTKIKRKDYSRYLKKRKTIVVRGETIGS</sequence>
<reference evidence="9 10" key="1">
    <citation type="submission" date="2020-08" db="EMBL/GenBank/DDBJ databases">
        <title>Genomic Encyclopedia of Type Strains, Phase III (KMG-III): the genomes of soil and plant-associated and newly described type strains.</title>
        <authorList>
            <person name="Whitman W."/>
        </authorList>
    </citation>
    <scope>NUCLEOTIDE SEQUENCE [LARGE SCALE GENOMIC DNA]</scope>
    <source>
        <strain evidence="9 10">CECT 8234</strain>
    </source>
</reference>
<dbReference type="Proteomes" id="UP000518605">
    <property type="component" value="Unassembled WGS sequence"/>
</dbReference>
<evidence type="ECO:0000256" key="4">
    <source>
        <dbReference type="ARBA" id="ARBA00022692"/>
    </source>
</evidence>
<comment type="caution">
    <text evidence="9">The sequence shown here is derived from an EMBL/GenBank/DDBJ whole genome shotgun (WGS) entry which is preliminary data.</text>
</comment>
<evidence type="ECO:0000259" key="8">
    <source>
        <dbReference type="Pfam" id="PF02706"/>
    </source>
</evidence>
<feature type="domain" description="Polysaccharide chain length determinant N-terminal" evidence="8">
    <location>
        <begin position="21"/>
        <end position="63"/>
    </location>
</feature>
<feature type="transmembrane region" description="Helical" evidence="7">
    <location>
        <begin position="176"/>
        <end position="195"/>
    </location>
</feature>
<keyword evidence="6 7" id="KW-0472">Membrane</keyword>
<dbReference type="InterPro" id="IPR050445">
    <property type="entry name" value="Bact_polysacc_biosynth/exp"/>
</dbReference>
<dbReference type="EMBL" id="JACHXW010000001">
    <property type="protein sequence ID" value="MBB3150031.1"/>
    <property type="molecule type" value="Genomic_DNA"/>
</dbReference>
<dbReference type="PANTHER" id="PTHR32309">
    <property type="entry name" value="TYROSINE-PROTEIN KINASE"/>
    <property type="match status" value="1"/>
</dbReference>
<gene>
    <name evidence="9" type="ORF">FHS16_000063</name>
</gene>
<dbReference type="GO" id="GO:0005886">
    <property type="term" value="C:plasma membrane"/>
    <property type="evidence" value="ECO:0007669"/>
    <property type="project" value="UniProtKB-SubCell"/>
</dbReference>
<organism evidence="9 10">
    <name type="scientific">Paenibacillus endophyticus</name>
    <dbReference type="NCBI Taxonomy" id="1294268"/>
    <lineage>
        <taxon>Bacteria</taxon>
        <taxon>Bacillati</taxon>
        <taxon>Bacillota</taxon>
        <taxon>Bacilli</taxon>
        <taxon>Bacillales</taxon>
        <taxon>Paenibacillaceae</taxon>
        <taxon>Paenibacillus</taxon>
    </lineage>
</organism>
<evidence type="ECO:0000256" key="6">
    <source>
        <dbReference type="ARBA" id="ARBA00023136"/>
    </source>
</evidence>
<dbReference type="PANTHER" id="PTHR32309:SF13">
    <property type="entry name" value="FERRIC ENTEROBACTIN TRANSPORT PROTEIN FEPE"/>
    <property type="match status" value="1"/>
</dbReference>
<evidence type="ECO:0000256" key="5">
    <source>
        <dbReference type="ARBA" id="ARBA00022989"/>
    </source>
</evidence>
<name>A0A7W5C2H3_9BACL</name>
<comment type="subcellular location">
    <subcellularLocation>
        <location evidence="1">Cell membrane</location>
        <topology evidence="1">Multi-pass membrane protein</topology>
    </subcellularLocation>
</comment>
<keyword evidence="3" id="KW-1003">Cell membrane</keyword>
<evidence type="ECO:0000256" key="1">
    <source>
        <dbReference type="ARBA" id="ARBA00004651"/>
    </source>
</evidence>
<feature type="transmembrane region" description="Helical" evidence="7">
    <location>
        <begin position="35"/>
        <end position="52"/>
    </location>
</feature>
<proteinExistence type="inferred from homology"/>
<protein>
    <submittedName>
        <fullName evidence="9">Capsular polysaccharide biosynthesis protein</fullName>
    </submittedName>
</protein>
<keyword evidence="4 7" id="KW-0812">Transmembrane</keyword>
<evidence type="ECO:0000256" key="7">
    <source>
        <dbReference type="SAM" id="Phobius"/>
    </source>
</evidence>
<dbReference type="Pfam" id="PF02706">
    <property type="entry name" value="Wzz"/>
    <property type="match status" value="1"/>
</dbReference>
<dbReference type="InterPro" id="IPR003856">
    <property type="entry name" value="LPS_length_determ_N"/>
</dbReference>
<evidence type="ECO:0000313" key="9">
    <source>
        <dbReference type="EMBL" id="MBB3150031.1"/>
    </source>
</evidence>
<dbReference type="AlphaFoldDB" id="A0A7W5C2H3"/>
<dbReference type="RefSeq" id="WP_183557267.1">
    <property type="nucleotide sequence ID" value="NZ_CBCSLB010000001.1"/>
</dbReference>
<keyword evidence="10" id="KW-1185">Reference proteome</keyword>